<evidence type="ECO:0000256" key="1">
    <source>
        <dbReference type="SAM" id="MobiDB-lite"/>
    </source>
</evidence>
<protein>
    <submittedName>
        <fullName evidence="2">Uncharacterized protein</fullName>
    </submittedName>
</protein>
<evidence type="ECO:0000313" key="3">
    <source>
        <dbReference type="Proteomes" id="UP000657918"/>
    </source>
</evidence>
<feature type="compositionally biased region" description="Low complexity" evidence="1">
    <location>
        <begin position="14"/>
        <end position="25"/>
    </location>
</feature>
<comment type="caution">
    <text evidence="2">The sequence shown here is derived from an EMBL/GenBank/DDBJ whole genome shotgun (WGS) entry which is preliminary data.</text>
</comment>
<dbReference type="Proteomes" id="UP000657918">
    <property type="component" value="Chromosome 16"/>
</dbReference>
<dbReference type="PANTHER" id="PTHR37748">
    <property type="entry name" value="PROTEIN, PUTATIVE-RELATED"/>
    <property type="match status" value="1"/>
</dbReference>
<name>A0A835MGR5_9ROSI</name>
<proteinExistence type="predicted"/>
<keyword evidence="3" id="KW-1185">Reference proteome</keyword>
<feature type="compositionally biased region" description="Basic and acidic residues" evidence="1">
    <location>
        <begin position="111"/>
        <end position="121"/>
    </location>
</feature>
<accession>A0A835MGR5</accession>
<gene>
    <name evidence="2" type="ORF">SADUNF_Sadunf16G0120800</name>
</gene>
<dbReference type="EMBL" id="JADGMS010000016">
    <property type="protein sequence ID" value="KAF9665420.1"/>
    <property type="molecule type" value="Genomic_DNA"/>
</dbReference>
<dbReference type="AlphaFoldDB" id="A0A835MGR5"/>
<feature type="region of interest" description="Disordered" evidence="1">
    <location>
        <begin position="105"/>
        <end position="131"/>
    </location>
</feature>
<reference evidence="2 3" key="1">
    <citation type="submission" date="2020-10" db="EMBL/GenBank/DDBJ databases">
        <title>Plant Genome Project.</title>
        <authorList>
            <person name="Zhang R.-G."/>
        </authorList>
    </citation>
    <scope>NUCLEOTIDE SEQUENCE [LARGE SCALE GENOMIC DNA]</scope>
    <source>
        <strain evidence="2">FAFU-HL-1</strain>
        <tissue evidence="2">Leaf</tissue>
    </source>
</reference>
<organism evidence="2 3">
    <name type="scientific">Salix dunnii</name>
    <dbReference type="NCBI Taxonomy" id="1413687"/>
    <lineage>
        <taxon>Eukaryota</taxon>
        <taxon>Viridiplantae</taxon>
        <taxon>Streptophyta</taxon>
        <taxon>Embryophyta</taxon>
        <taxon>Tracheophyta</taxon>
        <taxon>Spermatophyta</taxon>
        <taxon>Magnoliopsida</taxon>
        <taxon>eudicotyledons</taxon>
        <taxon>Gunneridae</taxon>
        <taxon>Pentapetalae</taxon>
        <taxon>rosids</taxon>
        <taxon>fabids</taxon>
        <taxon>Malpighiales</taxon>
        <taxon>Salicaceae</taxon>
        <taxon>Saliceae</taxon>
        <taxon>Salix</taxon>
    </lineage>
</organism>
<feature type="region of interest" description="Disordered" evidence="1">
    <location>
        <begin position="14"/>
        <end position="44"/>
    </location>
</feature>
<sequence length="145" mass="15468">MAQFSAIFSCFVPSSSSRVSNDNVSAPEIKAPVSEKSKGKSKSAGAPIVASYFPVNSYPSRLSPMPTTTIPSANLGPSIDNKRKQEMGHFTAIFSCFVPSASSRVTNEVTDEAHDNAEKPKSKSKSSGAPILVSYFPTNSYLSRL</sequence>
<evidence type="ECO:0000313" key="2">
    <source>
        <dbReference type="EMBL" id="KAF9665420.1"/>
    </source>
</evidence>
<dbReference type="PANTHER" id="PTHR37748:SF1">
    <property type="entry name" value="PROTEIN, PUTATIVE-RELATED"/>
    <property type="match status" value="1"/>
</dbReference>
<dbReference type="OrthoDB" id="1649880at2759"/>